<evidence type="ECO:0000256" key="1">
    <source>
        <dbReference type="SAM" id="MobiDB-lite"/>
    </source>
</evidence>
<evidence type="ECO:0008006" key="5">
    <source>
        <dbReference type="Google" id="ProtNLM"/>
    </source>
</evidence>
<evidence type="ECO:0000256" key="2">
    <source>
        <dbReference type="SAM" id="SignalP"/>
    </source>
</evidence>
<keyword evidence="4" id="KW-1185">Reference proteome</keyword>
<dbReference type="RefSeq" id="WP_212609960.1">
    <property type="nucleotide sequence ID" value="NZ_CP073910.1"/>
</dbReference>
<dbReference type="Proteomes" id="UP000681425">
    <property type="component" value="Chromosome"/>
</dbReference>
<protein>
    <recommendedName>
        <fullName evidence="5">Lipoprotein</fullName>
    </recommendedName>
</protein>
<dbReference type="AlphaFoldDB" id="A0A975K9R1"/>
<feature type="region of interest" description="Disordered" evidence="1">
    <location>
        <begin position="29"/>
        <end position="56"/>
    </location>
</feature>
<evidence type="ECO:0000313" key="3">
    <source>
        <dbReference type="EMBL" id="QUT06633.1"/>
    </source>
</evidence>
<dbReference type="PROSITE" id="PS51257">
    <property type="entry name" value="PROKAR_LIPOPROTEIN"/>
    <property type="match status" value="1"/>
</dbReference>
<evidence type="ECO:0000313" key="4">
    <source>
        <dbReference type="Proteomes" id="UP000681425"/>
    </source>
</evidence>
<reference evidence="3" key="1">
    <citation type="submission" date="2021-04" db="EMBL/GenBank/DDBJ databases">
        <title>Isolation of p-tert-butylphenol degrading bacteria Sphingobium phenoxybenzoativorans Tas13 from active sludge.</title>
        <authorList>
            <person name="Li Y."/>
        </authorList>
    </citation>
    <scope>NUCLEOTIDE SEQUENCE</scope>
    <source>
        <strain evidence="3">Tas13</strain>
    </source>
</reference>
<name>A0A975K9R1_9SPHN</name>
<feature type="chain" id="PRO_5036731109" description="Lipoprotein" evidence="2">
    <location>
        <begin position="21"/>
        <end position="174"/>
    </location>
</feature>
<dbReference type="KEGG" id="spph:KFK14_04050"/>
<keyword evidence="2" id="KW-0732">Signal</keyword>
<feature type="signal peptide" evidence="2">
    <location>
        <begin position="1"/>
        <end position="20"/>
    </location>
</feature>
<gene>
    <name evidence="3" type="ORF">KFK14_04050</name>
</gene>
<dbReference type="EMBL" id="CP073910">
    <property type="protein sequence ID" value="QUT06633.1"/>
    <property type="molecule type" value="Genomic_DNA"/>
</dbReference>
<sequence length="174" mass="18018">MNLRPLLPSLALLLAGCTPAPGGSYPSLAKRPIEGGGPVTNAPAPTLPSAPMSDPALDSEVSKLEMQAQAGSAAFDKAYPDAERRARTASTSAVSSEAWVAAQTAISGLESVRNDSVSALAGLDTLYSQKVNAIADGQSAEGQDTIEMVRRDVLAIVDSQNDRLDKLKALLPTM</sequence>
<proteinExistence type="predicted"/>
<organism evidence="3 4">
    <name type="scientific">Sphingobium phenoxybenzoativorans</name>
    <dbReference type="NCBI Taxonomy" id="1592790"/>
    <lineage>
        <taxon>Bacteria</taxon>
        <taxon>Pseudomonadati</taxon>
        <taxon>Pseudomonadota</taxon>
        <taxon>Alphaproteobacteria</taxon>
        <taxon>Sphingomonadales</taxon>
        <taxon>Sphingomonadaceae</taxon>
        <taxon>Sphingobium</taxon>
    </lineage>
</organism>
<accession>A0A975K9R1</accession>